<organism evidence="7 8">
    <name type="scientific">Natronosalvus rutilus</name>
    <dbReference type="NCBI Taxonomy" id="2953753"/>
    <lineage>
        <taxon>Archaea</taxon>
        <taxon>Methanobacteriati</taxon>
        <taxon>Methanobacteriota</taxon>
        <taxon>Stenosarchaea group</taxon>
        <taxon>Halobacteria</taxon>
        <taxon>Halobacteriales</taxon>
        <taxon>Natrialbaceae</taxon>
        <taxon>Natronosalvus</taxon>
    </lineage>
</organism>
<sequence>MTVPTTAPVDAVLFDLDDTLCRYRRSPATVLERAFERAGVDPLFEPSAYYDRYDDYLEDSSSVADLRERCFGDLAVEAGFERDAGIAVAEAFAAERDQRAVDPLSGVPDVLETLGEEYRLGLVTDGDPGMQREKLAAVGLTNAFDTTVFAGYDTAPKPDPEPFGRALAALETDPERAVYVGNSLSSDVAGARATGIRSVWVPPGPDFPAEPTPCPDYTLESLADLEQPPWLES</sequence>
<dbReference type="GeneID" id="73291171"/>
<dbReference type="InterPro" id="IPR023214">
    <property type="entry name" value="HAD_sf"/>
</dbReference>
<comment type="similarity">
    <text evidence="2">Belongs to the HAD-like hydrolase superfamily.</text>
</comment>
<evidence type="ECO:0000256" key="5">
    <source>
        <dbReference type="ARBA" id="ARBA00022842"/>
    </source>
</evidence>
<dbReference type="GO" id="GO:0046872">
    <property type="term" value="F:metal ion binding"/>
    <property type="evidence" value="ECO:0007669"/>
    <property type="project" value="UniProtKB-KW"/>
</dbReference>
<evidence type="ECO:0000256" key="6">
    <source>
        <dbReference type="SAM" id="MobiDB-lite"/>
    </source>
</evidence>
<dbReference type="Gene3D" id="1.20.120.710">
    <property type="entry name" value="Haloacid dehalogenase hydrolase-like domain"/>
    <property type="match status" value="1"/>
</dbReference>
<evidence type="ECO:0000313" key="8">
    <source>
        <dbReference type="Proteomes" id="UP001056855"/>
    </source>
</evidence>
<keyword evidence="5" id="KW-0460">Magnesium</keyword>
<dbReference type="InterPro" id="IPR041492">
    <property type="entry name" value="HAD_2"/>
</dbReference>
<dbReference type="InterPro" id="IPR006439">
    <property type="entry name" value="HAD-SF_hydro_IA"/>
</dbReference>
<dbReference type="EMBL" id="CP100355">
    <property type="protein sequence ID" value="UTF52876.1"/>
    <property type="molecule type" value="Genomic_DNA"/>
</dbReference>
<dbReference type="AlphaFoldDB" id="A0A9E7N8L4"/>
<dbReference type="InterPro" id="IPR036412">
    <property type="entry name" value="HAD-like_sf"/>
</dbReference>
<dbReference type="KEGG" id="sawl:NGM29_13955"/>
<proteinExistence type="inferred from homology"/>
<dbReference type="Gene3D" id="3.40.50.1000">
    <property type="entry name" value="HAD superfamily/HAD-like"/>
    <property type="match status" value="1"/>
</dbReference>
<evidence type="ECO:0000256" key="4">
    <source>
        <dbReference type="ARBA" id="ARBA00022801"/>
    </source>
</evidence>
<feature type="compositionally biased region" description="Pro residues" evidence="6">
    <location>
        <begin position="202"/>
        <end position="214"/>
    </location>
</feature>
<dbReference type="SFLD" id="SFLDG01129">
    <property type="entry name" value="C1.5:_HAD__Beta-PGM__Phosphata"/>
    <property type="match status" value="1"/>
</dbReference>
<dbReference type="SUPFAM" id="SSF56784">
    <property type="entry name" value="HAD-like"/>
    <property type="match status" value="1"/>
</dbReference>
<comment type="cofactor">
    <cofactor evidence="1">
        <name>Mg(2+)</name>
        <dbReference type="ChEBI" id="CHEBI:18420"/>
    </cofactor>
</comment>
<reference evidence="7" key="1">
    <citation type="submission" date="2022-06" db="EMBL/GenBank/DDBJ databases">
        <title>Diverse halophilic archaea isolated from saline environments.</title>
        <authorList>
            <person name="Cui H.-L."/>
        </authorList>
    </citation>
    <scope>NUCLEOTIDE SEQUENCE</scope>
    <source>
        <strain evidence="7">WLHS1</strain>
    </source>
</reference>
<accession>A0A9E7N8L4</accession>
<keyword evidence="3" id="KW-0479">Metal-binding</keyword>
<name>A0A9E7N8L4_9EURY</name>
<gene>
    <name evidence="7" type="ORF">NGM29_13955</name>
</gene>
<dbReference type="GO" id="GO:0044281">
    <property type="term" value="P:small molecule metabolic process"/>
    <property type="evidence" value="ECO:0007669"/>
    <property type="project" value="UniProtKB-ARBA"/>
</dbReference>
<evidence type="ECO:0000256" key="2">
    <source>
        <dbReference type="ARBA" id="ARBA00007958"/>
    </source>
</evidence>
<dbReference type="SFLD" id="SFLDS00003">
    <property type="entry name" value="Haloacid_Dehalogenase"/>
    <property type="match status" value="1"/>
</dbReference>
<feature type="region of interest" description="Disordered" evidence="6">
    <location>
        <begin position="202"/>
        <end position="233"/>
    </location>
</feature>
<keyword evidence="8" id="KW-1185">Reference proteome</keyword>
<dbReference type="Proteomes" id="UP001056855">
    <property type="component" value="Chromosome"/>
</dbReference>
<dbReference type="RefSeq" id="WP_254156945.1">
    <property type="nucleotide sequence ID" value="NZ_CP100355.1"/>
</dbReference>
<dbReference type="GO" id="GO:0016791">
    <property type="term" value="F:phosphatase activity"/>
    <property type="evidence" value="ECO:0007669"/>
    <property type="project" value="TreeGrafter"/>
</dbReference>
<evidence type="ECO:0000313" key="7">
    <source>
        <dbReference type="EMBL" id="UTF52876.1"/>
    </source>
</evidence>
<dbReference type="NCBIfam" id="TIGR01549">
    <property type="entry name" value="HAD-SF-IA-v1"/>
    <property type="match status" value="1"/>
</dbReference>
<dbReference type="PANTHER" id="PTHR46470">
    <property type="entry name" value="N-ACYLNEURAMINATE-9-PHOSPHATASE"/>
    <property type="match status" value="1"/>
</dbReference>
<keyword evidence="4 7" id="KW-0378">Hydrolase</keyword>
<dbReference type="InterPro" id="IPR051400">
    <property type="entry name" value="HAD-like_hydrolase"/>
</dbReference>
<evidence type="ECO:0000256" key="1">
    <source>
        <dbReference type="ARBA" id="ARBA00001946"/>
    </source>
</evidence>
<dbReference type="SFLD" id="SFLDG01135">
    <property type="entry name" value="C1.5.6:_HAD__Beta-PGM__Phospha"/>
    <property type="match status" value="1"/>
</dbReference>
<evidence type="ECO:0000256" key="3">
    <source>
        <dbReference type="ARBA" id="ARBA00022723"/>
    </source>
</evidence>
<protein>
    <submittedName>
        <fullName evidence="7">HAD family hydrolase</fullName>
    </submittedName>
</protein>
<dbReference type="PANTHER" id="PTHR46470:SF2">
    <property type="entry name" value="GLYCERALDEHYDE 3-PHOSPHATE PHOSPHATASE"/>
    <property type="match status" value="1"/>
</dbReference>
<dbReference type="Pfam" id="PF13419">
    <property type="entry name" value="HAD_2"/>
    <property type="match status" value="1"/>
</dbReference>